<dbReference type="EMBL" id="FOAP01000028">
    <property type="protein sequence ID" value="SEN01811.1"/>
    <property type="molecule type" value="Genomic_DNA"/>
</dbReference>
<dbReference type="InterPro" id="IPR013324">
    <property type="entry name" value="RNA_pol_sigma_r3/r4-like"/>
</dbReference>
<evidence type="ECO:0000313" key="3">
    <source>
        <dbReference type="Proteomes" id="UP000182719"/>
    </source>
</evidence>
<dbReference type="Proteomes" id="UP000182719">
    <property type="component" value="Unassembled WGS sequence"/>
</dbReference>
<dbReference type="AlphaFoldDB" id="A0A1H8D332"/>
<dbReference type="InterPro" id="IPR013249">
    <property type="entry name" value="RNA_pol_sigma70_r4_t2"/>
</dbReference>
<reference evidence="3" key="1">
    <citation type="submission" date="2016-10" db="EMBL/GenBank/DDBJ databases">
        <authorList>
            <person name="Varghese N."/>
            <person name="Submissions S."/>
        </authorList>
    </citation>
    <scope>NUCLEOTIDE SEQUENCE [LARGE SCALE GENOMIC DNA]</scope>
    <source>
        <strain evidence="3">DSM 17044</strain>
    </source>
</reference>
<dbReference type="GO" id="GO:0006352">
    <property type="term" value="P:DNA-templated transcription initiation"/>
    <property type="evidence" value="ECO:0007669"/>
    <property type="project" value="InterPro"/>
</dbReference>
<feature type="domain" description="RNA polymerase sigma factor 70 region 4 type 2" evidence="1">
    <location>
        <begin position="208"/>
        <end position="260"/>
    </location>
</feature>
<dbReference type="SUPFAM" id="SSF88659">
    <property type="entry name" value="Sigma3 and sigma4 domains of RNA polymerase sigma factors"/>
    <property type="match status" value="1"/>
</dbReference>
<dbReference type="GO" id="GO:0016987">
    <property type="term" value="F:sigma factor activity"/>
    <property type="evidence" value="ECO:0007669"/>
    <property type="project" value="InterPro"/>
</dbReference>
<gene>
    <name evidence="2" type="ORF">SAMN05444354_12866</name>
</gene>
<evidence type="ECO:0000259" key="1">
    <source>
        <dbReference type="Pfam" id="PF08281"/>
    </source>
</evidence>
<dbReference type="RefSeq" id="WP_075010773.1">
    <property type="nucleotide sequence ID" value="NZ_FOAP01000028.1"/>
</dbReference>
<dbReference type="NCBIfam" id="TIGR02937">
    <property type="entry name" value="sigma70-ECF"/>
    <property type="match status" value="1"/>
</dbReference>
<organism evidence="2 3">
    <name type="scientific">Stigmatella aurantiaca</name>
    <dbReference type="NCBI Taxonomy" id="41"/>
    <lineage>
        <taxon>Bacteria</taxon>
        <taxon>Pseudomonadati</taxon>
        <taxon>Myxococcota</taxon>
        <taxon>Myxococcia</taxon>
        <taxon>Myxococcales</taxon>
        <taxon>Cystobacterineae</taxon>
        <taxon>Archangiaceae</taxon>
        <taxon>Stigmatella</taxon>
    </lineage>
</organism>
<dbReference type="InterPro" id="IPR036388">
    <property type="entry name" value="WH-like_DNA-bd_sf"/>
</dbReference>
<dbReference type="InterPro" id="IPR011745">
    <property type="entry name" value="RNA_pol_sigma70_MYXXA"/>
</dbReference>
<proteinExistence type="predicted"/>
<accession>A0A1H8D332</accession>
<name>A0A1H8D332_STIAU</name>
<keyword evidence="3" id="KW-1185">Reference proteome</keyword>
<protein>
    <submittedName>
        <fullName evidence="2">RNA polymerase sigma-70 factor</fullName>
    </submittedName>
</protein>
<dbReference type="NCBIfam" id="TIGR03001">
    <property type="entry name" value="Sig-70_gmx1"/>
    <property type="match status" value="1"/>
</dbReference>
<dbReference type="GO" id="GO:0003677">
    <property type="term" value="F:DNA binding"/>
    <property type="evidence" value="ECO:0007669"/>
    <property type="project" value="InterPro"/>
</dbReference>
<dbReference type="Pfam" id="PF08281">
    <property type="entry name" value="Sigma70_r4_2"/>
    <property type="match status" value="1"/>
</dbReference>
<dbReference type="OrthoDB" id="5522749at2"/>
<dbReference type="CDD" id="cd06171">
    <property type="entry name" value="Sigma70_r4"/>
    <property type="match status" value="1"/>
</dbReference>
<evidence type="ECO:0000313" key="2">
    <source>
        <dbReference type="EMBL" id="SEN01811.1"/>
    </source>
</evidence>
<dbReference type="InterPro" id="IPR014284">
    <property type="entry name" value="RNA_pol_sigma-70_dom"/>
</dbReference>
<sequence>MEQVPSLATAFLMHAKVRFVPPEHGSAFESLLVHAWETARAQWPAVELPAEPFVAYLAERIPETPPQSPLEPLLAQMSLAELFLACACVRGIPSALELFERHYLARLPALLRSPKQPDAMIDDVCQLVRVKILVPTGEGGPKIAEYTGRGALLSWVRVTAVRIAIKLQAVEKPAAHEDTDTLFAALPAPGANAELDLIKRRHHTDFRQAVSEAFSGLSNDERHLFRLYFVDQLSMYELAALFRVNQSTVSRWLKTARQRIYEETQRRLQARLGLSPRDFKSYLAVLDSQLELRISQLLRAEDEAPRAHKPDGPP</sequence>
<dbReference type="Gene3D" id="1.10.10.10">
    <property type="entry name" value="Winged helix-like DNA-binding domain superfamily/Winged helix DNA-binding domain"/>
    <property type="match status" value="1"/>
</dbReference>